<organism evidence="12 13">
    <name type="scientific">Acidimicrobium ferrooxidans (strain DSM 10331 / JCM 15462 / NBRC 103882 / ICP)</name>
    <dbReference type="NCBI Taxonomy" id="525909"/>
    <lineage>
        <taxon>Bacteria</taxon>
        <taxon>Bacillati</taxon>
        <taxon>Actinomycetota</taxon>
        <taxon>Acidimicrobiia</taxon>
        <taxon>Acidimicrobiales</taxon>
        <taxon>Acidimicrobiaceae</taxon>
        <taxon>Acidimicrobium</taxon>
    </lineage>
</organism>
<name>C7LYX0_ACIFD</name>
<keyword evidence="8" id="KW-0067">ATP-binding</keyword>
<evidence type="ECO:0000256" key="2">
    <source>
        <dbReference type="ARBA" id="ARBA00009046"/>
    </source>
</evidence>
<keyword evidence="3" id="KW-0540">Nuclease</keyword>
<keyword evidence="7" id="KW-0347">Helicase</keyword>
<dbReference type="GO" id="GO:0003724">
    <property type="term" value="F:RNA helicase activity"/>
    <property type="evidence" value="ECO:0007669"/>
    <property type="project" value="TreeGrafter"/>
</dbReference>
<evidence type="ECO:0000313" key="13">
    <source>
        <dbReference type="Proteomes" id="UP000000771"/>
    </source>
</evidence>
<evidence type="ECO:0000256" key="7">
    <source>
        <dbReference type="ARBA" id="ARBA00022806"/>
    </source>
</evidence>
<evidence type="ECO:0000256" key="3">
    <source>
        <dbReference type="ARBA" id="ARBA00022722"/>
    </source>
</evidence>
<dbReference type="RefSeq" id="WP_015798414.1">
    <property type="nucleotide sequence ID" value="NC_013124.1"/>
</dbReference>
<evidence type="ECO:0000256" key="5">
    <source>
        <dbReference type="ARBA" id="ARBA00022741"/>
    </source>
</evidence>
<dbReference type="InterPro" id="IPR038257">
    <property type="entry name" value="CRISPR-assoc_Cas3_HD_sf"/>
</dbReference>
<dbReference type="STRING" id="525909.Afer_0989"/>
<dbReference type="Pfam" id="PF00270">
    <property type="entry name" value="DEAD"/>
    <property type="match status" value="1"/>
</dbReference>
<dbReference type="Gene3D" id="3.40.50.300">
    <property type="entry name" value="P-loop containing nucleotide triphosphate hydrolases"/>
    <property type="match status" value="2"/>
</dbReference>
<dbReference type="InterPro" id="IPR050547">
    <property type="entry name" value="DEAD_box_RNA_helicases"/>
</dbReference>
<dbReference type="InterPro" id="IPR027417">
    <property type="entry name" value="P-loop_NTPase"/>
</dbReference>
<dbReference type="GO" id="GO:0004518">
    <property type="term" value="F:nuclease activity"/>
    <property type="evidence" value="ECO:0007669"/>
    <property type="project" value="UniProtKB-KW"/>
</dbReference>
<keyword evidence="4" id="KW-0479">Metal-binding</keyword>
<dbReference type="Pfam" id="PF18395">
    <property type="entry name" value="Cas3_C"/>
    <property type="match status" value="1"/>
</dbReference>
<dbReference type="Proteomes" id="UP000000771">
    <property type="component" value="Chromosome"/>
</dbReference>
<dbReference type="Gene3D" id="1.10.3210.30">
    <property type="match status" value="1"/>
</dbReference>
<dbReference type="PROSITE" id="PS51192">
    <property type="entry name" value="HELICASE_ATP_BIND_1"/>
    <property type="match status" value="1"/>
</dbReference>
<accession>C7LYX0</accession>
<dbReference type="Pfam" id="PF22590">
    <property type="entry name" value="Cas3-like_C_2"/>
    <property type="match status" value="1"/>
</dbReference>
<dbReference type="InterPro" id="IPR006483">
    <property type="entry name" value="CRISPR-assoc_Cas3_HD"/>
</dbReference>
<dbReference type="HOGENOM" id="CLU_013924_1_0_11"/>
<dbReference type="PANTHER" id="PTHR47963:SF9">
    <property type="entry name" value="CRISPR-ASSOCIATED ENDONUCLEASE_HELICASE CAS3"/>
    <property type="match status" value="1"/>
</dbReference>
<dbReference type="InterPro" id="IPR006474">
    <property type="entry name" value="Helicase_Cas3_CRISPR-ass_core"/>
</dbReference>
<dbReference type="CDD" id="cd09641">
    <property type="entry name" value="Cas3''_I"/>
    <property type="match status" value="1"/>
</dbReference>
<comment type="similarity">
    <text evidence="1">In the N-terminal section; belongs to the CRISPR-associated nuclease Cas3-HD family.</text>
</comment>
<dbReference type="InterPro" id="IPR014001">
    <property type="entry name" value="Helicase_ATP-bd"/>
</dbReference>
<evidence type="ECO:0000259" key="10">
    <source>
        <dbReference type="PROSITE" id="PS51192"/>
    </source>
</evidence>
<evidence type="ECO:0000259" key="11">
    <source>
        <dbReference type="PROSITE" id="PS51643"/>
    </source>
</evidence>
<dbReference type="eggNOG" id="COG1203">
    <property type="taxonomic scope" value="Bacteria"/>
</dbReference>
<dbReference type="NCBIfam" id="TIGR01596">
    <property type="entry name" value="cas3_HD"/>
    <property type="match status" value="1"/>
</dbReference>
<keyword evidence="9" id="KW-0051">Antiviral defense</keyword>
<dbReference type="NCBIfam" id="TIGR01587">
    <property type="entry name" value="cas3_core"/>
    <property type="match status" value="1"/>
</dbReference>
<evidence type="ECO:0000313" key="12">
    <source>
        <dbReference type="EMBL" id="ACU53928.1"/>
    </source>
</evidence>
<dbReference type="SMART" id="SM00487">
    <property type="entry name" value="DEXDc"/>
    <property type="match status" value="1"/>
</dbReference>
<dbReference type="InterPro" id="IPR041372">
    <property type="entry name" value="Cas3_C"/>
</dbReference>
<feature type="domain" description="HD Cas3-type" evidence="11">
    <location>
        <begin position="33"/>
        <end position="240"/>
    </location>
</feature>
<evidence type="ECO:0000256" key="4">
    <source>
        <dbReference type="ARBA" id="ARBA00022723"/>
    </source>
</evidence>
<comment type="similarity">
    <text evidence="2">In the central section; belongs to the CRISPR-associated helicase Cas3 family.</text>
</comment>
<dbReference type="GO" id="GO:0051607">
    <property type="term" value="P:defense response to virus"/>
    <property type="evidence" value="ECO:0007669"/>
    <property type="project" value="UniProtKB-KW"/>
</dbReference>
<evidence type="ECO:0000256" key="9">
    <source>
        <dbReference type="ARBA" id="ARBA00023118"/>
    </source>
</evidence>
<dbReference type="GO" id="GO:0005524">
    <property type="term" value="F:ATP binding"/>
    <property type="evidence" value="ECO:0007669"/>
    <property type="project" value="UniProtKB-KW"/>
</dbReference>
<dbReference type="InterPro" id="IPR011545">
    <property type="entry name" value="DEAD/DEAH_box_helicase_dom"/>
</dbReference>
<dbReference type="SUPFAM" id="SSF52540">
    <property type="entry name" value="P-loop containing nucleoside triphosphate hydrolases"/>
    <property type="match status" value="1"/>
</dbReference>
<gene>
    <name evidence="12" type="ordered locus">Afer_0989</name>
</gene>
<protein>
    <submittedName>
        <fullName evidence="12">CRISPR-associated helicase Cas3</fullName>
    </submittedName>
</protein>
<keyword evidence="6" id="KW-0378">Hydrolase</keyword>
<dbReference type="KEGG" id="afo:Afer_0989"/>
<keyword evidence="5" id="KW-0547">Nucleotide-binding</keyword>
<keyword evidence="13" id="KW-1185">Reference proteome</keyword>
<evidence type="ECO:0000256" key="6">
    <source>
        <dbReference type="ARBA" id="ARBA00022801"/>
    </source>
</evidence>
<feature type="domain" description="Helicase ATP-binding" evidence="10">
    <location>
        <begin position="308"/>
        <end position="502"/>
    </location>
</feature>
<proteinExistence type="inferred from homology"/>
<dbReference type="EMBL" id="CP001631">
    <property type="protein sequence ID" value="ACU53928.1"/>
    <property type="molecule type" value="Genomic_DNA"/>
</dbReference>
<dbReference type="OrthoDB" id="9810236at2"/>
<dbReference type="Pfam" id="PF18019">
    <property type="entry name" value="Cas3_HD"/>
    <property type="match status" value="1"/>
</dbReference>
<dbReference type="InterPro" id="IPR054712">
    <property type="entry name" value="Cas3-like_dom"/>
</dbReference>
<dbReference type="PROSITE" id="PS51643">
    <property type="entry name" value="HD_CAS3"/>
    <property type="match status" value="1"/>
</dbReference>
<sequence>MTHNDGALIEGQIPIPPAFWLWAKTSRAPTEPPTYRWHPLAAHLVDAALVAQQLWAGWLSPSTKRWLGEPLGGEDHARALFALLAGCHDLGKATPAFQIQVDWLHPQLRDAGLAVDKPLPQRSKAPHALASAATVQPLLAARGWSEPAIRGVAAILGGHHGWFPPLGYEREPIKRPELYGLAGRPLGGAGDPWSAARERLFDLVVEVAGAQQVLGLAGTTELGSARRLALAGFVILADWIASNEQLFPYLCLPYDDAYLHAAQQRAAEALVQLGWHGVANLGAVVGAPAFEHRFGFSPNALQRQTLEAVEQGDGGLVLIEAPMGMGKTEAALAAAEVLATRQGHGGAFIGLPTQATSNQMFHRTRRWLEQLGPGTFVLELAHGRAQQVPAFRDLLENGAPSAVDVDEGDIARVTAEAWFTGPKRRLLAPFVVGTIDQILLGTAKVRHVALRHVGLAGKVVILDEVHAYDAYMSVFLRRVLEWLGAERIPVILLSATLPPAVRARLIEAYAGHSTPLGLVGYPSITTVSTDGHVTTTPVATDASSVTVRLEHLDEDPEDESSMPLLEMVAQMAEAGANILVIRNTVARAQRTYRAVAERRPMGTVHLLHARFTTADRLRKESWLAEHFGRGGTRLSGQVVVGTQVLEQSLDIDFDVLATDLAPVDLVLQRIGRVHRHRGTRRPVGFTEPRVIVTGFTRSPTGPPAFPSGSVRVYGEHLLLRTAALLLARDSLTLPDDVPSLVAAVYGDDDVIAPAWHDHGARVAVEWQSEQHERERRAEQFVISDPTRAGYLLELERIRLGDPEDDDDPRVQAAVRDSVPSIEVAIACVGPSPNIARFGTTEVSLEHPPTPDDVEAVLGSVVRLPSYLTEAATSLAVPEGWRRHPWLRRQRVLVLGLDGECSLGYYRIRYTDVEGLEVVSGGA</sequence>
<dbReference type="AlphaFoldDB" id="C7LYX0"/>
<evidence type="ECO:0000256" key="1">
    <source>
        <dbReference type="ARBA" id="ARBA00006847"/>
    </source>
</evidence>
<dbReference type="GO" id="GO:0003723">
    <property type="term" value="F:RNA binding"/>
    <property type="evidence" value="ECO:0007669"/>
    <property type="project" value="TreeGrafter"/>
</dbReference>
<dbReference type="GO" id="GO:0046872">
    <property type="term" value="F:metal ion binding"/>
    <property type="evidence" value="ECO:0007669"/>
    <property type="project" value="UniProtKB-KW"/>
</dbReference>
<reference evidence="12 13" key="1">
    <citation type="journal article" date="2009" name="Stand. Genomic Sci.">
        <title>Complete genome sequence of Acidimicrobium ferrooxidans type strain (ICP).</title>
        <authorList>
            <person name="Clum A."/>
            <person name="Nolan M."/>
            <person name="Lang E."/>
            <person name="Glavina Del Rio T."/>
            <person name="Tice H."/>
            <person name="Copeland A."/>
            <person name="Cheng J.F."/>
            <person name="Lucas S."/>
            <person name="Chen F."/>
            <person name="Bruce D."/>
            <person name="Goodwin L."/>
            <person name="Pitluck S."/>
            <person name="Ivanova N."/>
            <person name="Mavrommatis K."/>
            <person name="Mikhailova N."/>
            <person name="Pati A."/>
            <person name="Chen A."/>
            <person name="Palaniappan K."/>
            <person name="Goker M."/>
            <person name="Spring S."/>
            <person name="Land M."/>
            <person name="Hauser L."/>
            <person name="Chang Y.J."/>
            <person name="Jeffries C.C."/>
            <person name="Chain P."/>
            <person name="Bristow J."/>
            <person name="Eisen J.A."/>
            <person name="Markowitz V."/>
            <person name="Hugenholtz P."/>
            <person name="Kyrpides N.C."/>
            <person name="Klenk H.P."/>
            <person name="Lapidus A."/>
        </authorList>
    </citation>
    <scope>NUCLEOTIDE SEQUENCE [LARGE SCALE GENOMIC DNA]</scope>
    <source>
        <strain evidence="13">DSM 10331 / JCM 15462 / NBRC 103882 / ICP</strain>
    </source>
</reference>
<evidence type="ECO:0000256" key="8">
    <source>
        <dbReference type="ARBA" id="ARBA00022840"/>
    </source>
</evidence>
<dbReference type="PANTHER" id="PTHR47963">
    <property type="entry name" value="DEAD-BOX ATP-DEPENDENT RNA HELICASE 47, MITOCHONDRIAL"/>
    <property type="match status" value="1"/>
</dbReference>
<dbReference type="GO" id="GO:0016787">
    <property type="term" value="F:hydrolase activity"/>
    <property type="evidence" value="ECO:0007669"/>
    <property type="project" value="UniProtKB-KW"/>
</dbReference>